<evidence type="ECO:0000256" key="6">
    <source>
        <dbReference type="PROSITE-ProRule" id="PRU00339"/>
    </source>
</evidence>
<comment type="similarity">
    <text evidence="3">Belongs to the Integrator subunit 8 family.</text>
</comment>
<dbReference type="EMBL" id="EU637020">
    <property type="protein sequence ID" value="ACI90356.1"/>
    <property type="molecule type" value="Genomic_DNA"/>
</dbReference>
<dbReference type="Pfam" id="PF25756">
    <property type="entry name" value="TPR_INTS8"/>
    <property type="match status" value="1"/>
</dbReference>
<evidence type="ECO:0000256" key="5">
    <source>
        <dbReference type="ARBA" id="ARBA00023242"/>
    </source>
</evidence>
<proteinExistence type="inferred from homology"/>
<accession>B6S336</accession>
<dbReference type="PANTHER" id="PTHR13350">
    <property type="entry name" value="INTEGRATOR COMPLEX SUBUNIT 8"/>
    <property type="match status" value="1"/>
</dbReference>
<evidence type="ECO:0000313" key="8">
    <source>
        <dbReference type="EMBL" id="ACI90356.1"/>
    </source>
</evidence>
<organism evidence="8">
    <name type="scientific">Philodina roseola</name>
    <name type="common">Rotifer</name>
    <dbReference type="NCBI Taxonomy" id="96448"/>
    <lineage>
        <taxon>Eukaryota</taxon>
        <taxon>Metazoa</taxon>
        <taxon>Spiralia</taxon>
        <taxon>Gnathifera</taxon>
        <taxon>Rotifera</taxon>
        <taxon>Eurotatoria</taxon>
        <taxon>Bdelloidea</taxon>
        <taxon>Philodinida</taxon>
        <taxon>Philodinidae</taxon>
        <taxon>Philodina</taxon>
    </lineage>
</organism>
<dbReference type="GO" id="GO:0032039">
    <property type="term" value="C:integrator complex"/>
    <property type="evidence" value="ECO:0007669"/>
    <property type="project" value="TreeGrafter"/>
</dbReference>
<dbReference type="PANTHER" id="PTHR13350:SF1">
    <property type="entry name" value="INTEGRATOR COMPLEX SUBUNIT 8"/>
    <property type="match status" value="1"/>
</dbReference>
<dbReference type="InterPro" id="IPR057980">
    <property type="entry name" value="TPR_INTS8"/>
</dbReference>
<evidence type="ECO:0000259" key="7">
    <source>
        <dbReference type="Pfam" id="PF25756"/>
    </source>
</evidence>
<evidence type="ECO:0000256" key="3">
    <source>
        <dbReference type="ARBA" id="ARBA00007147"/>
    </source>
</evidence>
<name>B6S336_PHIRO</name>
<reference evidence="8" key="1">
    <citation type="submission" date="2008-04" db="EMBL/GenBank/DDBJ databases">
        <title>Hox genes are not clustered in the bdelloid rotifer Philodina roseola.</title>
        <authorList>
            <person name="Mark Welch J.L."/>
            <person name="Mark Welch D.B."/>
        </authorList>
    </citation>
    <scope>NUCLEOTIDE SEQUENCE</scope>
</reference>
<dbReference type="GO" id="GO:0005694">
    <property type="term" value="C:chromosome"/>
    <property type="evidence" value="ECO:0007669"/>
    <property type="project" value="UniProtKB-SubCell"/>
</dbReference>
<keyword evidence="4" id="KW-0158">Chromosome</keyword>
<evidence type="ECO:0000256" key="4">
    <source>
        <dbReference type="ARBA" id="ARBA00022454"/>
    </source>
</evidence>
<dbReference type="InterPro" id="IPR038751">
    <property type="entry name" value="INTS8"/>
</dbReference>
<dbReference type="PROSITE" id="PS50005">
    <property type="entry name" value="TPR"/>
    <property type="match status" value="1"/>
</dbReference>
<protein>
    <recommendedName>
        <fullName evidence="7">INTS8 TPR repeats domain-containing protein</fullName>
    </recommendedName>
</protein>
<feature type="domain" description="INTS8 TPR repeats" evidence="7">
    <location>
        <begin position="324"/>
        <end position="717"/>
    </location>
</feature>
<evidence type="ECO:0000256" key="2">
    <source>
        <dbReference type="ARBA" id="ARBA00004286"/>
    </source>
</evidence>
<dbReference type="AlphaFoldDB" id="B6S336"/>
<keyword evidence="6" id="KW-0802">TPR repeat</keyword>
<feature type="repeat" description="TPR" evidence="6">
    <location>
        <begin position="89"/>
        <end position="122"/>
    </location>
</feature>
<sequence>MCKKKFVVLRFCLNDFFSNRRAGYVNPLQHMREPNENVIQMARTKVRESVQALEALLENKSLIHIPVDARVSSTRKEKKKFSLQNRFFVQIAFDLGMIYFHEQNFSNALSMFRRVQEVRQELRSMSYFSALDGYLAALQTIEQNVQLKIKDRFVLGIPPSRASIEVHNQTKQMTMAARFRLEDRLEIGSPQYKVVSAFNLIRCLLDGKHVANPQFAFDYLETVRQEKQRTIDHFAFSLLNIFSMMKIDEREKKKGKCFLQEQIRLGYFSHLIGSTFSIPNRRTRLSLPVQRSFLLERTNGSFCLNDNHHLVSSLNEICLGSRALKCQTRLLHCNEPEILTQTIKEMDTNELRSTLNELFPLVGSSMPIDQTLTMITNTNHLLGQFIRIFYEKAKRYRSDRQFGQSRLLLTQAIDILTAIHHPDLTMSQLLKYLHYERLFVDLHEGLSRQIFADQDNHLWETCQSFLMENHSENDVHLELIAIALAYALSREKVTFIQSLVPSVRRLRPYFDLAKQFSRLLTNENPSQLRSDFARDLWERICEILVEKPLNLSSSQHSRSRVPSTNNYGERLSVTEFEQFIEHLTQPIILHVLFSLLSRVYSLVLLEQSHIEIYSDYARCWPTSLDYRHRSIRPATLGQLLNNIFQHIEKLKYFPSTIRSSIYRTQADLHLTVQQNTSAMQFYLTSIGIETNLFTSSNLHQQDDSLIRNLIKATLQLGNAY</sequence>
<comment type="subcellular location">
    <subcellularLocation>
        <location evidence="2">Chromosome</location>
    </subcellularLocation>
    <subcellularLocation>
        <location evidence="1">Nucleus</location>
    </subcellularLocation>
</comment>
<dbReference type="GO" id="GO:0034472">
    <property type="term" value="P:snRNA 3'-end processing"/>
    <property type="evidence" value="ECO:0007669"/>
    <property type="project" value="InterPro"/>
</dbReference>
<keyword evidence="5" id="KW-0539">Nucleus</keyword>
<evidence type="ECO:0000256" key="1">
    <source>
        <dbReference type="ARBA" id="ARBA00004123"/>
    </source>
</evidence>
<dbReference type="InterPro" id="IPR019734">
    <property type="entry name" value="TPR_rpt"/>
</dbReference>